<dbReference type="Proteomes" id="UP000547614">
    <property type="component" value="Unassembled WGS sequence"/>
</dbReference>
<reference evidence="1 2" key="1">
    <citation type="submission" date="2020-08" db="EMBL/GenBank/DDBJ databases">
        <title>Genomic Encyclopedia of Type Strains, Phase III (KMG-III): the genomes of soil and plant-associated and newly described type strains.</title>
        <authorList>
            <person name="Whitman W."/>
        </authorList>
    </citation>
    <scope>NUCLEOTIDE SEQUENCE [LARGE SCALE GENOMIC DNA]</scope>
    <source>
        <strain evidence="1 2">CECT 7282</strain>
    </source>
</reference>
<evidence type="ECO:0008006" key="3">
    <source>
        <dbReference type="Google" id="ProtNLM"/>
    </source>
</evidence>
<keyword evidence="2" id="KW-1185">Reference proteome</keyword>
<name>A0A839V8U3_9GAMM</name>
<dbReference type="AlphaFoldDB" id="A0A839V8U3"/>
<gene>
    <name evidence="1" type="ORF">FHR94_001123</name>
</gene>
<organism evidence="1 2">
    <name type="scientific">Halomonas cerina</name>
    <dbReference type="NCBI Taxonomy" id="447424"/>
    <lineage>
        <taxon>Bacteria</taxon>
        <taxon>Pseudomonadati</taxon>
        <taxon>Pseudomonadota</taxon>
        <taxon>Gammaproteobacteria</taxon>
        <taxon>Oceanospirillales</taxon>
        <taxon>Halomonadaceae</taxon>
        <taxon>Halomonas</taxon>
    </lineage>
</organism>
<accession>A0A839V8U3</accession>
<protein>
    <recommendedName>
        <fullName evidence="3">DUF3080 domain-containing protein</fullName>
    </recommendedName>
</protein>
<proteinExistence type="predicted"/>
<comment type="caution">
    <text evidence="1">The sequence shown here is derived from an EMBL/GenBank/DDBJ whole genome shotgun (WGS) entry which is preliminary data.</text>
</comment>
<dbReference type="Pfam" id="PF11279">
    <property type="entry name" value="DUF3080"/>
    <property type="match status" value="1"/>
</dbReference>
<dbReference type="EMBL" id="JACHXP010000004">
    <property type="protein sequence ID" value="MBB3189899.1"/>
    <property type="molecule type" value="Genomic_DNA"/>
</dbReference>
<dbReference type="RefSeq" id="WP_246389836.1">
    <property type="nucleotide sequence ID" value="NZ_JACHXP010000004.1"/>
</dbReference>
<evidence type="ECO:0000313" key="2">
    <source>
        <dbReference type="Proteomes" id="UP000547614"/>
    </source>
</evidence>
<evidence type="ECO:0000313" key="1">
    <source>
        <dbReference type="EMBL" id="MBB3189899.1"/>
    </source>
</evidence>
<sequence>MAPLTTTLLDVTHQETHPLIRLALSIWAAVSVGIRLWMPLMLFIASLNCRWSKPVRRDLGVVLGLAMLSGCGQDVADARLTEYQEQLAAALDQSVPTPRAPDNIGAFPEPDRRLFAIPETREGMLDMFALRGCHIANLVAGRNNQLGRVAPPSQRWLYELALWRRLSGCWNTEVPEQLSADDRERLTRLTRTKTQQLPRVSWNALFDSSEWVGSFSRASSPLPPQELAAVEAQLGALAYLRDATLHQFDRSWTPDSATLEGHLKTLQERPFSAELLRTLMLAERRLVEASRLLESALAERICPADATLVPPPDWLERLETASRRWLTAIDRLFAVHVDPPPAITDYRRRWLSQEAAGAPFPAFQAAREHHTALRTTLDHRCS</sequence>
<dbReference type="InterPro" id="IPR021431">
    <property type="entry name" value="DUF3080"/>
</dbReference>